<accession>A0A1X7UXW9</accession>
<proteinExistence type="predicted"/>
<dbReference type="InParanoid" id="A0A1X7UXW9"/>
<sequence>MDDFQRLVILDETRDNTCKINVTIFNPAHFKFFAFNGHPEIGYNINENLEDDDGHSATNGKPVAIIQCLFAFQIYIQEEDDDNYVGESSIDDLPPKDLGVPSVVVMGSLTLSMECFFQSRQIQFEVCGEEERNFSNNLIHRKVPEPYQTLITAEMEGMKKDCGNDDESYLTKEIEDKTCHGKGMWVIGKLKFCLLDDPYSKLTPG</sequence>
<evidence type="ECO:0000313" key="1">
    <source>
        <dbReference type="EnsemblMetazoa" id="Aqu2.1.32369_001"/>
    </source>
</evidence>
<protein>
    <submittedName>
        <fullName evidence="1">Uncharacterized protein</fullName>
    </submittedName>
</protein>
<dbReference type="AlphaFoldDB" id="A0A1X7UXW9"/>
<reference evidence="1" key="1">
    <citation type="submission" date="2017-05" db="UniProtKB">
        <authorList>
            <consortium name="EnsemblMetazoa"/>
        </authorList>
    </citation>
    <scope>IDENTIFICATION</scope>
</reference>
<dbReference type="EnsemblMetazoa" id="Aqu2.1.32369_001">
    <property type="protein sequence ID" value="Aqu2.1.32369_001"/>
    <property type="gene ID" value="Aqu2.1.32369"/>
</dbReference>
<organism evidence="1">
    <name type="scientific">Amphimedon queenslandica</name>
    <name type="common">Sponge</name>
    <dbReference type="NCBI Taxonomy" id="400682"/>
    <lineage>
        <taxon>Eukaryota</taxon>
        <taxon>Metazoa</taxon>
        <taxon>Porifera</taxon>
        <taxon>Demospongiae</taxon>
        <taxon>Heteroscleromorpha</taxon>
        <taxon>Haplosclerida</taxon>
        <taxon>Niphatidae</taxon>
        <taxon>Amphimedon</taxon>
    </lineage>
</organism>
<name>A0A1X7UXW9_AMPQE</name>